<protein>
    <submittedName>
        <fullName evidence="4">Transcription-repair-coupling factor</fullName>
        <ecNumber evidence="4">3.6.4.-</ecNumber>
    </submittedName>
</protein>
<dbReference type="PROSITE" id="PS51192">
    <property type="entry name" value="HELICASE_ATP_BIND_1"/>
    <property type="match status" value="1"/>
</dbReference>
<dbReference type="OrthoDB" id="2077914at2"/>
<dbReference type="PANTHER" id="PTHR30580:SF1">
    <property type="entry name" value="COMF OPERON PROTEIN 1"/>
    <property type="match status" value="1"/>
</dbReference>
<dbReference type="PROSITE" id="PS51194">
    <property type="entry name" value="HELICASE_CTER"/>
    <property type="match status" value="1"/>
</dbReference>
<evidence type="ECO:0000256" key="2">
    <source>
        <dbReference type="ARBA" id="ARBA00022840"/>
    </source>
</evidence>
<dbReference type="KEGG" id="asoc:CB4_00677"/>
<dbReference type="EMBL" id="AP017312">
    <property type="protein sequence ID" value="BAU26550.1"/>
    <property type="molecule type" value="Genomic_DNA"/>
</dbReference>
<keyword evidence="1" id="KW-0547">Nucleotide-binding</keyword>
<dbReference type="Pfam" id="PF04851">
    <property type="entry name" value="ResIII"/>
    <property type="match status" value="1"/>
</dbReference>
<gene>
    <name evidence="4" type="primary">mfd_2</name>
    <name evidence="4" type="ORF">CB4_00677</name>
</gene>
<evidence type="ECO:0000313" key="4">
    <source>
        <dbReference type="EMBL" id="BAU26550.1"/>
    </source>
</evidence>
<dbReference type="GO" id="GO:0006302">
    <property type="term" value="P:double-strand break repair"/>
    <property type="evidence" value="ECO:0007669"/>
    <property type="project" value="TreeGrafter"/>
</dbReference>
<dbReference type="GO" id="GO:0005524">
    <property type="term" value="F:ATP binding"/>
    <property type="evidence" value="ECO:0007669"/>
    <property type="project" value="UniProtKB-KW"/>
</dbReference>
<keyword evidence="4" id="KW-0378">Hydrolase</keyword>
<dbReference type="InterPro" id="IPR001650">
    <property type="entry name" value="Helicase_C-like"/>
</dbReference>
<dbReference type="InterPro" id="IPR006935">
    <property type="entry name" value="Helicase/UvrB_N"/>
</dbReference>
<keyword evidence="3" id="KW-0238">DNA-binding</keyword>
<reference evidence="4 5" key="1">
    <citation type="submission" date="2015-12" db="EMBL/GenBank/DDBJ databases">
        <title>Genome sequence of Aneurinibacillus soli.</title>
        <authorList>
            <person name="Lee J.S."/>
            <person name="Lee K.C."/>
            <person name="Kim K.K."/>
            <person name="Lee B.W."/>
        </authorList>
    </citation>
    <scope>NUCLEOTIDE SEQUENCE [LARGE SCALE GENOMIC DNA]</scope>
    <source>
        <strain evidence="4 5">CB4</strain>
    </source>
</reference>
<dbReference type="SMART" id="SM00487">
    <property type="entry name" value="DEXDc"/>
    <property type="match status" value="1"/>
</dbReference>
<name>A0A0U5B4F8_9BACL</name>
<dbReference type="SUPFAM" id="SSF52540">
    <property type="entry name" value="P-loop containing nucleoside triphosphate hydrolases"/>
    <property type="match status" value="1"/>
</dbReference>
<evidence type="ECO:0000256" key="3">
    <source>
        <dbReference type="ARBA" id="ARBA00023125"/>
    </source>
</evidence>
<dbReference type="Gene3D" id="3.40.50.300">
    <property type="entry name" value="P-loop containing nucleotide triphosphate hydrolases"/>
    <property type="match status" value="2"/>
</dbReference>
<proteinExistence type="predicted"/>
<dbReference type="GO" id="GO:0043138">
    <property type="term" value="F:3'-5' DNA helicase activity"/>
    <property type="evidence" value="ECO:0007669"/>
    <property type="project" value="TreeGrafter"/>
</dbReference>
<dbReference type="PANTHER" id="PTHR30580">
    <property type="entry name" value="PRIMOSOMAL PROTEIN N"/>
    <property type="match status" value="1"/>
</dbReference>
<dbReference type="SMART" id="SM00490">
    <property type="entry name" value="HELICc"/>
    <property type="match status" value="1"/>
</dbReference>
<sequence>MQKSQVVHAMKEVCAWLEGRALLEEEVSWLFQSKLPGWEPENVLAFMEQQGSLEKYRGIEQLGEGEETIFSFFSSLRRWIGLAPPVRYRCRRCGATGTDIVLVSCARCGQDDCPYCRRCIGMGRSLGCTPYYTIPSFSSASKTVRPVLDARHILDQYPTLTTAQRAAAEAMLHFRREEEGADEFLVWAVCGAGKTEVMFPIVYEALACGGHVLWATPRRDVVLELAPRLAQAFPDSPLSVLYGASSEKWSRAPLVLATTHQALRFYQRFDLVIIDEVDAFPYHGDPVLPFAVRRARQLPGKTVYLTATPRDEHRKRLVKPHSDTDFLPHVKIPIRYHGHPLPVPGNCRASQLNDRLRQKRPIPELLSFLKQVAEREGQAFLFVASIARLPVLHHYIEQLAPEWRGKVETVHAADPDREIKVKAMREGSIRLLLTTTIMERGVTIGGVDVLVVQADASLFDEAALVQIAGRAGRSAACPDGMVLFLAEEITPDMKAAVRHIQEMNQLAGSEM</sequence>
<keyword evidence="2" id="KW-0067">ATP-binding</keyword>
<dbReference type="RefSeq" id="WP_096463588.1">
    <property type="nucleotide sequence ID" value="NZ_AP017312.1"/>
</dbReference>
<dbReference type="GO" id="GO:0006310">
    <property type="term" value="P:DNA recombination"/>
    <property type="evidence" value="ECO:0007669"/>
    <property type="project" value="TreeGrafter"/>
</dbReference>
<dbReference type="Proteomes" id="UP000217696">
    <property type="component" value="Chromosome"/>
</dbReference>
<dbReference type="GO" id="GO:0003677">
    <property type="term" value="F:DNA binding"/>
    <property type="evidence" value="ECO:0007669"/>
    <property type="project" value="UniProtKB-KW"/>
</dbReference>
<dbReference type="InterPro" id="IPR014001">
    <property type="entry name" value="Helicase_ATP-bd"/>
</dbReference>
<accession>A0A0U5B4F8</accession>
<evidence type="ECO:0000256" key="1">
    <source>
        <dbReference type="ARBA" id="ARBA00022741"/>
    </source>
</evidence>
<dbReference type="GO" id="GO:0006270">
    <property type="term" value="P:DNA replication initiation"/>
    <property type="evidence" value="ECO:0007669"/>
    <property type="project" value="TreeGrafter"/>
</dbReference>
<dbReference type="InterPro" id="IPR027417">
    <property type="entry name" value="P-loop_NTPase"/>
</dbReference>
<keyword evidence="5" id="KW-1185">Reference proteome</keyword>
<dbReference type="AlphaFoldDB" id="A0A0U5B4F8"/>
<evidence type="ECO:0000313" key="5">
    <source>
        <dbReference type="Proteomes" id="UP000217696"/>
    </source>
</evidence>
<organism evidence="4 5">
    <name type="scientific">Aneurinibacillus soli</name>
    <dbReference type="NCBI Taxonomy" id="1500254"/>
    <lineage>
        <taxon>Bacteria</taxon>
        <taxon>Bacillati</taxon>
        <taxon>Bacillota</taxon>
        <taxon>Bacilli</taxon>
        <taxon>Bacillales</taxon>
        <taxon>Paenibacillaceae</taxon>
        <taxon>Aneurinibacillus group</taxon>
        <taxon>Aneurinibacillus</taxon>
    </lineage>
</organism>
<dbReference type="Pfam" id="PF00271">
    <property type="entry name" value="Helicase_C"/>
    <property type="match status" value="1"/>
</dbReference>
<dbReference type="GO" id="GO:0016787">
    <property type="term" value="F:hydrolase activity"/>
    <property type="evidence" value="ECO:0007669"/>
    <property type="project" value="UniProtKB-KW"/>
</dbReference>
<dbReference type="EC" id="3.6.4.-" evidence="4"/>